<accession>K2JBH1</accession>
<reference evidence="2 3" key="1">
    <citation type="journal article" date="2012" name="J. Bacteriol.">
        <title>Genome Sequence of Oceanibaculum indicum Type Strain P24.</title>
        <authorList>
            <person name="Lai Q."/>
            <person name="Shao Z."/>
        </authorList>
    </citation>
    <scope>NUCLEOTIDE SEQUENCE [LARGE SCALE GENOMIC DNA]</scope>
    <source>
        <strain evidence="2 3">P24</strain>
    </source>
</reference>
<gene>
    <name evidence="2" type="ORF">P24_13738</name>
</gene>
<feature type="domain" description="HTH cro/C1-type" evidence="1">
    <location>
        <begin position="6"/>
        <end position="39"/>
    </location>
</feature>
<organism evidence="2 3">
    <name type="scientific">Oceanibaculum indicum P24</name>
    <dbReference type="NCBI Taxonomy" id="1207063"/>
    <lineage>
        <taxon>Bacteria</taxon>
        <taxon>Pseudomonadati</taxon>
        <taxon>Pseudomonadota</taxon>
        <taxon>Alphaproteobacteria</taxon>
        <taxon>Rhodospirillales</taxon>
        <taxon>Oceanibaculaceae</taxon>
        <taxon>Oceanibaculum</taxon>
    </lineage>
</organism>
<dbReference type="RefSeq" id="WP_008945352.1">
    <property type="nucleotide sequence ID" value="NZ_AMRL01000019.1"/>
</dbReference>
<dbReference type="SUPFAM" id="SSF47413">
    <property type="entry name" value="lambda repressor-like DNA-binding domains"/>
    <property type="match status" value="1"/>
</dbReference>
<comment type="caution">
    <text evidence="2">The sequence shown here is derived from an EMBL/GenBank/DDBJ whole genome shotgun (WGS) entry which is preliminary data.</text>
</comment>
<dbReference type="STRING" id="1207063.P24_13738"/>
<keyword evidence="3" id="KW-1185">Reference proteome</keyword>
<dbReference type="PROSITE" id="PS50943">
    <property type="entry name" value="HTH_CROC1"/>
    <property type="match status" value="1"/>
</dbReference>
<dbReference type="InterPro" id="IPR001387">
    <property type="entry name" value="Cro/C1-type_HTH"/>
</dbReference>
<dbReference type="Pfam" id="PF01381">
    <property type="entry name" value="HTH_3"/>
    <property type="match status" value="1"/>
</dbReference>
<dbReference type="AlphaFoldDB" id="K2JBH1"/>
<evidence type="ECO:0000313" key="2">
    <source>
        <dbReference type="EMBL" id="EKE72473.1"/>
    </source>
</evidence>
<dbReference type="EMBL" id="AMRL01000019">
    <property type="protein sequence ID" value="EKE72473.1"/>
    <property type="molecule type" value="Genomic_DNA"/>
</dbReference>
<dbReference type="InterPro" id="IPR010982">
    <property type="entry name" value="Lambda_DNA-bd_dom_sf"/>
</dbReference>
<dbReference type="CDD" id="cd00093">
    <property type="entry name" value="HTH_XRE"/>
    <property type="match status" value="1"/>
</dbReference>
<name>K2JBH1_9PROT</name>
<dbReference type="eggNOG" id="ENOG502ZVCB">
    <property type="taxonomic scope" value="Bacteria"/>
</dbReference>
<protein>
    <recommendedName>
        <fullName evidence="1">HTH cro/C1-type domain-containing protein</fullName>
    </recommendedName>
</protein>
<evidence type="ECO:0000313" key="3">
    <source>
        <dbReference type="Proteomes" id="UP000006746"/>
    </source>
</evidence>
<proteinExistence type="predicted"/>
<sequence length="94" mass="10122">MKPADLKALRNTLDLNQADMATRMGLGARAYQALEAGESAIRPIHVNAAERAALAIAVEHRQPMLAPASIRRDALDLVALLRGDADNEKGHENV</sequence>
<dbReference type="GO" id="GO:0003677">
    <property type="term" value="F:DNA binding"/>
    <property type="evidence" value="ECO:0007669"/>
    <property type="project" value="InterPro"/>
</dbReference>
<dbReference type="Proteomes" id="UP000006746">
    <property type="component" value="Unassembled WGS sequence"/>
</dbReference>
<dbReference type="Gene3D" id="1.10.260.40">
    <property type="entry name" value="lambda repressor-like DNA-binding domains"/>
    <property type="match status" value="1"/>
</dbReference>
<evidence type="ECO:0000259" key="1">
    <source>
        <dbReference type="PROSITE" id="PS50943"/>
    </source>
</evidence>